<dbReference type="GO" id="GO:0005737">
    <property type="term" value="C:cytoplasm"/>
    <property type="evidence" value="ECO:0007669"/>
    <property type="project" value="TreeGrafter"/>
</dbReference>
<feature type="non-terminal residue" evidence="8">
    <location>
        <position position="1"/>
    </location>
</feature>
<evidence type="ECO:0000256" key="5">
    <source>
        <dbReference type="ARBA" id="ARBA00022833"/>
    </source>
</evidence>
<sequence length="568" mass="66146">IGSEVLMNEGEGALSQRFTAEKKSPRDFALWKASKGGEPAWDSPWGKGRPGWHIECSAMAAHVLGDTLDIHTGGQDLKFPHHDNEMAQSCAFFSNPKEKKFHQQWVNYWLHYIQMSHDNKQKKKAGHLHIHGLKMSKSLKNFVTIREALEMSTARQIRLLFVLQSWHGSMDYSDGCIDEAKQKEHELTEFFLLVNALNRQFNAPNVLAATNYTPNDADNAFNQKIMSRQIEVDEALRDNFDYPRAMKSLMELMGDCHAYLKKVSRPHVLLLNKVAEYINEMLKIFGITRKHDSHFLGNEQAAKEAFLRPVLDVVTQYRHEIVSLFRKKADPSKYEQVVKNFNQTIVQLDVEEKEHSTGPYHETYKELKQVLFNFHKRIQKLHAENLTSQVVQATDALRDEILPHVGVKLEDTEKHLGGSVWKLYDRTYLLNYMKEANEQQRVTEVKNKIEQDTKDLDAWLRKAQSPKDLFSSEEYTKKYSRFDEHGFPTHDINNQELSKSQIKKLRKVLHFFLVFYIHVPNTLKKAWSDQETAHKKYLEKTAQNPNFLDELKSELEKKQNQLKALLSR</sequence>
<keyword evidence="4" id="KW-0547">Nucleotide-binding</keyword>
<dbReference type="AlphaFoldDB" id="X6N1D2"/>
<dbReference type="OrthoDB" id="438179at2759"/>
<evidence type="ECO:0000256" key="1">
    <source>
        <dbReference type="ARBA" id="ARBA00001947"/>
    </source>
</evidence>
<organism evidence="8 9">
    <name type="scientific">Reticulomyxa filosa</name>
    <dbReference type="NCBI Taxonomy" id="46433"/>
    <lineage>
        <taxon>Eukaryota</taxon>
        <taxon>Sar</taxon>
        <taxon>Rhizaria</taxon>
        <taxon>Retaria</taxon>
        <taxon>Foraminifera</taxon>
        <taxon>Monothalamids</taxon>
        <taxon>Reticulomyxidae</taxon>
        <taxon>Reticulomyxa</taxon>
    </lineage>
</organism>
<dbReference type="GO" id="GO:0046872">
    <property type="term" value="F:metal ion binding"/>
    <property type="evidence" value="ECO:0007669"/>
    <property type="project" value="UniProtKB-KW"/>
</dbReference>
<dbReference type="SUPFAM" id="SSF52374">
    <property type="entry name" value="Nucleotidylyl transferase"/>
    <property type="match status" value="1"/>
</dbReference>
<keyword evidence="2" id="KW-0436">Ligase</keyword>
<evidence type="ECO:0000256" key="4">
    <source>
        <dbReference type="ARBA" id="ARBA00022741"/>
    </source>
</evidence>
<keyword evidence="5" id="KW-0862">Zinc</keyword>
<dbReference type="GO" id="GO:0005524">
    <property type="term" value="F:ATP binding"/>
    <property type="evidence" value="ECO:0007669"/>
    <property type="project" value="UniProtKB-KW"/>
</dbReference>
<evidence type="ECO:0000313" key="8">
    <source>
        <dbReference type="EMBL" id="ETO20080.1"/>
    </source>
</evidence>
<evidence type="ECO:0000256" key="3">
    <source>
        <dbReference type="ARBA" id="ARBA00022723"/>
    </source>
</evidence>
<dbReference type="EMBL" id="ASPP01012956">
    <property type="protein sequence ID" value="ETO20080.1"/>
    <property type="molecule type" value="Genomic_DNA"/>
</dbReference>
<reference evidence="8 9" key="1">
    <citation type="journal article" date="2013" name="Curr. Biol.">
        <title>The Genome of the Foraminiferan Reticulomyxa filosa.</title>
        <authorList>
            <person name="Glockner G."/>
            <person name="Hulsmann N."/>
            <person name="Schleicher M."/>
            <person name="Noegel A.A."/>
            <person name="Eichinger L."/>
            <person name="Gallinger C."/>
            <person name="Pawlowski J."/>
            <person name="Sierra R."/>
            <person name="Euteneuer U."/>
            <person name="Pillet L."/>
            <person name="Moustafa A."/>
            <person name="Platzer M."/>
            <person name="Groth M."/>
            <person name="Szafranski K."/>
            <person name="Schliwa M."/>
        </authorList>
    </citation>
    <scope>NUCLEOTIDE SEQUENCE [LARGE SCALE GENOMIC DNA]</scope>
</reference>
<accession>X6N1D2</accession>
<name>X6N1D2_RETFI</name>
<comment type="caution">
    <text evidence="8">The sequence shown here is derived from an EMBL/GenBank/DDBJ whole genome shotgun (WGS) entry which is preliminary data.</text>
</comment>
<gene>
    <name evidence="8" type="ORF">RFI_17138</name>
</gene>
<dbReference type="SUPFAM" id="SSF47323">
    <property type="entry name" value="Anticodon-binding domain of a subclass of class I aminoacyl-tRNA synthetases"/>
    <property type="match status" value="1"/>
</dbReference>
<dbReference type="GO" id="GO:0004817">
    <property type="term" value="F:cysteine-tRNA ligase activity"/>
    <property type="evidence" value="ECO:0007669"/>
    <property type="project" value="TreeGrafter"/>
</dbReference>
<protein>
    <recommendedName>
        <fullName evidence="7">tRNA synthetases class I catalytic domain-containing protein</fullName>
    </recommendedName>
</protein>
<evidence type="ECO:0000313" key="9">
    <source>
        <dbReference type="Proteomes" id="UP000023152"/>
    </source>
</evidence>
<evidence type="ECO:0000256" key="6">
    <source>
        <dbReference type="ARBA" id="ARBA00022840"/>
    </source>
</evidence>
<dbReference type="InterPro" id="IPR009080">
    <property type="entry name" value="tRNAsynth_Ia_anticodon-bd"/>
</dbReference>
<dbReference type="InterPro" id="IPR032678">
    <property type="entry name" value="tRNA-synt_1_cat_dom"/>
</dbReference>
<feature type="domain" description="tRNA synthetases class I catalytic" evidence="7">
    <location>
        <begin position="16"/>
        <end position="181"/>
    </location>
</feature>
<dbReference type="Gene3D" id="3.40.50.620">
    <property type="entry name" value="HUPs"/>
    <property type="match status" value="1"/>
</dbReference>
<comment type="cofactor">
    <cofactor evidence="1">
        <name>Zn(2+)</name>
        <dbReference type="ChEBI" id="CHEBI:29105"/>
    </cofactor>
</comment>
<dbReference type="Proteomes" id="UP000023152">
    <property type="component" value="Unassembled WGS sequence"/>
</dbReference>
<keyword evidence="6" id="KW-0067">ATP-binding</keyword>
<keyword evidence="9" id="KW-1185">Reference proteome</keyword>
<evidence type="ECO:0000259" key="7">
    <source>
        <dbReference type="Pfam" id="PF01406"/>
    </source>
</evidence>
<dbReference type="InterPro" id="IPR024909">
    <property type="entry name" value="Cys-tRNA/MSH_ligase"/>
</dbReference>
<dbReference type="OMA" id="YMKEANE"/>
<keyword evidence="3" id="KW-0479">Metal-binding</keyword>
<dbReference type="InterPro" id="IPR014729">
    <property type="entry name" value="Rossmann-like_a/b/a_fold"/>
</dbReference>
<dbReference type="Pfam" id="PF01406">
    <property type="entry name" value="tRNA-synt_1e"/>
    <property type="match status" value="1"/>
</dbReference>
<dbReference type="PRINTS" id="PR00983">
    <property type="entry name" value="TRNASYNTHCYS"/>
</dbReference>
<dbReference type="PANTHER" id="PTHR10890">
    <property type="entry name" value="CYSTEINYL-TRNA SYNTHETASE"/>
    <property type="match status" value="1"/>
</dbReference>
<proteinExistence type="predicted"/>
<dbReference type="PANTHER" id="PTHR10890:SF3">
    <property type="entry name" value="CYSTEINE--TRNA LIGASE, CYTOPLASMIC"/>
    <property type="match status" value="1"/>
</dbReference>
<evidence type="ECO:0000256" key="2">
    <source>
        <dbReference type="ARBA" id="ARBA00022598"/>
    </source>
</evidence>
<dbReference type="GO" id="GO:0006423">
    <property type="term" value="P:cysteinyl-tRNA aminoacylation"/>
    <property type="evidence" value="ECO:0007669"/>
    <property type="project" value="TreeGrafter"/>
</dbReference>